<feature type="non-terminal residue" evidence="1">
    <location>
        <position position="245"/>
    </location>
</feature>
<gene>
    <name evidence="1" type="ORF">LCGC14_2148100</name>
</gene>
<proteinExistence type="predicted"/>
<organism evidence="1">
    <name type="scientific">marine sediment metagenome</name>
    <dbReference type="NCBI Taxonomy" id="412755"/>
    <lineage>
        <taxon>unclassified sequences</taxon>
        <taxon>metagenomes</taxon>
        <taxon>ecological metagenomes</taxon>
    </lineage>
</organism>
<dbReference type="EMBL" id="LAZR01027306">
    <property type="protein sequence ID" value="KKL66125.1"/>
    <property type="molecule type" value="Genomic_DNA"/>
</dbReference>
<comment type="caution">
    <text evidence="1">The sequence shown here is derived from an EMBL/GenBank/DDBJ whole genome shotgun (WGS) entry which is preliminary data.</text>
</comment>
<name>A0A0F9G9A6_9ZZZZ</name>
<reference evidence="1" key="1">
    <citation type="journal article" date="2015" name="Nature">
        <title>Complex archaea that bridge the gap between prokaryotes and eukaryotes.</title>
        <authorList>
            <person name="Spang A."/>
            <person name="Saw J.H."/>
            <person name="Jorgensen S.L."/>
            <person name="Zaremba-Niedzwiedzka K."/>
            <person name="Martijn J."/>
            <person name="Lind A.E."/>
            <person name="van Eijk R."/>
            <person name="Schleper C."/>
            <person name="Guy L."/>
            <person name="Ettema T.J."/>
        </authorList>
    </citation>
    <scope>NUCLEOTIDE SEQUENCE</scope>
</reference>
<protein>
    <submittedName>
        <fullName evidence="1">Uncharacterized protein</fullName>
    </submittedName>
</protein>
<sequence>MLGLLAASVSAAAGVISDSWSAGDSGGHPRSVTIAGRQGGALITIKLTGLPKRAKVKRAWLVARREMPSDLDELVKTIEIRPGKSGNGRPLALVGPWQDRFDATDAVRATAPASELLLLVRDFAGWDRTSTRLEVLYEAKGAKSRKVPPAATGLRAFHRAGQTFLTWKEAEGLWTKDDLTWGQYRRLLAEAKQPCSYRIYAAEKPISAETLSQAEFVAEVPPLSCWNVHSPIRSTNTTPTAWCSK</sequence>
<accession>A0A0F9G9A6</accession>
<evidence type="ECO:0000313" key="1">
    <source>
        <dbReference type="EMBL" id="KKL66125.1"/>
    </source>
</evidence>
<dbReference type="AlphaFoldDB" id="A0A0F9G9A6"/>